<dbReference type="EMBL" id="PFBZ01000090">
    <property type="protein sequence ID" value="PIT86621.1"/>
    <property type="molecule type" value="Genomic_DNA"/>
</dbReference>
<proteinExistence type="predicted"/>
<keyword evidence="1" id="KW-1133">Transmembrane helix</keyword>
<sequence>MQYFVGTLVILVGILLVVKTEWFVQNFGTSAWAEEKFGMSGGTRTMYKVIGLIFCFGTLMVWTGSFGRVFFSLFGKLFGA</sequence>
<evidence type="ECO:0000256" key="1">
    <source>
        <dbReference type="SAM" id="Phobius"/>
    </source>
</evidence>
<organism evidence="2 3">
    <name type="scientific">Candidatus Magasanikbacteria bacterium CG10_big_fil_rev_8_21_14_0_10_43_6</name>
    <dbReference type="NCBI Taxonomy" id="1974650"/>
    <lineage>
        <taxon>Bacteria</taxon>
        <taxon>Candidatus Magasanikiibacteriota</taxon>
    </lineage>
</organism>
<gene>
    <name evidence="2" type="ORF">COU33_02110</name>
</gene>
<dbReference type="AlphaFoldDB" id="A0A2M6W1H1"/>
<feature type="transmembrane region" description="Helical" evidence="1">
    <location>
        <begin position="49"/>
        <end position="71"/>
    </location>
</feature>
<name>A0A2M6W1H1_9BACT</name>
<protein>
    <submittedName>
        <fullName evidence="2">Uncharacterized protein</fullName>
    </submittedName>
</protein>
<reference evidence="3" key="1">
    <citation type="submission" date="2017-09" db="EMBL/GenBank/DDBJ databases">
        <title>Depth-based differentiation of microbial function through sediment-hosted aquifers and enrichment of novel symbionts in the deep terrestrial subsurface.</title>
        <authorList>
            <person name="Probst A.J."/>
            <person name="Ladd B."/>
            <person name="Jarett J.K."/>
            <person name="Geller-Mcgrath D.E."/>
            <person name="Sieber C.M.K."/>
            <person name="Emerson J.B."/>
            <person name="Anantharaman K."/>
            <person name="Thomas B.C."/>
            <person name="Malmstrom R."/>
            <person name="Stieglmeier M."/>
            <person name="Klingl A."/>
            <person name="Woyke T."/>
            <person name="Ryan C.M."/>
            <person name="Banfield J.F."/>
        </authorList>
    </citation>
    <scope>NUCLEOTIDE SEQUENCE [LARGE SCALE GENOMIC DNA]</scope>
</reference>
<keyword evidence="1" id="KW-0472">Membrane</keyword>
<evidence type="ECO:0000313" key="3">
    <source>
        <dbReference type="Proteomes" id="UP000229362"/>
    </source>
</evidence>
<evidence type="ECO:0000313" key="2">
    <source>
        <dbReference type="EMBL" id="PIT86621.1"/>
    </source>
</evidence>
<keyword evidence="1" id="KW-0812">Transmembrane</keyword>
<accession>A0A2M6W1H1</accession>
<dbReference type="Proteomes" id="UP000229362">
    <property type="component" value="Unassembled WGS sequence"/>
</dbReference>
<comment type="caution">
    <text evidence="2">The sequence shown here is derived from an EMBL/GenBank/DDBJ whole genome shotgun (WGS) entry which is preliminary data.</text>
</comment>